<proteinExistence type="predicted"/>
<gene>
    <name evidence="1" type="ORF">LEP1GSC029_3587</name>
</gene>
<protein>
    <submittedName>
        <fullName evidence="1">Pyridoxal-dependent decarboxylase, C-terminal sheet domain protein</fullName>
    </submittedName>
</protein>
<sequence length="54" mass="6136">MEGAGAYCSSMSTKNYNSFPETAEVLVDSDGSFQLIRRRQNWEQIFQNEVTVSL</sequence>
<dbReference type="EMBL" id="AFJL02000038">
    <property type="protein sequence ID" value="EMY06428.1"/>
    <property type="molecule type" value="Genomic_DNA"/>
</dbReference>
<dbReference type="Proteomes" id="UP000012329">
    <property type="component" value="Unassembled WGS sequence"/>
</dbReference>
<dbReference type="Gene3D" id="2.40.37.10">
    <property type="entry name" value="Lyase, Ornithine Decarboxylase, Chain A, domain 1"/>
    <property type="match status" value="1"/>
</dbReference>
<evidence type="ECO:0000313" key="1">
    <source>
        <dbReference type="EMBL" id="EMY06428.1"/>
    </source>
</evidence>
<name>A0A829DC18_LEPIR</name>
<organism evidence="1 2">
    <name type="scientific">Leptospira interrogans str. 2002000626</name>
    <dbReference type="NCBI Taxonomy" id="996803"/>
    <lineage>
        <taxon>Bacteria</taxon>
        <taxon>Pseudomonadati</taxon>
        <taxon>Spirochaetota</taxon>
        <taxon>Spirochaetia</taxon>
        <taxon>Leptospirales</taxon>
        <taxon>Leptospiraceae</taxon>
        <taxon>Leptospira</taxon>
    </lineage>
</organism>
<dbReference type="GO" id="GO:0003824">
    <property type="term" value="F:catalytic activity"/>
    <property type="evidence" value="ECO:0007669"/>
    <property type="project" value="InterPro"/>
</dbReference>
<dbReference type="SUPFAM" id="SSF50621">
    <property type="entry name" value="Alanine racemase C-terminal domain-like"/>
    <property type="match status" value="1"/>
</dbReference>
<dbReference type="AlphaFoldDB" id="A0A829DC18"/>
<accession>A0A829DC18</accession>
<reference evidence="1 2" key="1">
    <citation type="submission" date="2013-02" db="EMBL/GenBank/DDBJ databases">
        <authorList>
            <person name="Harkins D.M."/>
            <person name="Durkin A.S."/>
            <person name="Brinkac L.M."/>
            <person name="Haft D.H."/>
            <person name="Selengut J.D."/>
            <person name="Sanka R."/>
            <person name="DePew J."/>
            <person name="Purushe J."/>
            <person name="Whelen A.C."/>
            <person name="Vinetz J.M."/>
            <person name="Sutton G.G."/>
            <person name="Nierman W.C."/>
            <person name="Fouts D.E."/>
        </authorList>
    </citation>
    <scope>NUCLEOTIDE SEQUENCE [LARGE SCALE GENOMIC DNA]</scope>
    <source>
        <strain evidence="1 2">2002000626</strain>
    </source>
</reference>
<dbReference type="InterPro" id="IPR009006">
    <property type="entry name" value="Ala_racemase/Decarboxylase_C"/>
</dbReference>
<evidence type="ECO:0000313" key="2">
    <source>
        <dbReference type="Proteomes" id="UP000012329"/>
    </source>
</evidence>
<comment type="caution">
    <text evidence="1">The sequence shown here is derived from an EMBL/GenBank/DDBJ whole genome shotgun (WGS) entry which is preliminary data.</text>
</comment>